<reference evidence="1" key="1">
    <citation type="journal article" date="2015" name="Nature">
        <title>Complex archaea that bridge the gap between prokaryotes and eukaryotes.</title>
        <authorList>
            <person name="Spang A."/>
            <person name="Saw J.H."/>
            <person name="Jorgensen S.L."/>
            <person name="Zaremba-Niedzwiedzka K."/>
            <person name="Martijn J."/>
            <person name="Lind A.E."/>
            <person name="van Eijk R."/>
            <person name="Schleper C."/>
            <person name="Guy L."/>
            <person name="Ettema T.J."/>
        </authorList>
    </citation>
    <scope>NUCLEOTIDE SEQUENCE</scope>
</reference>
<accession>A0A0F8ZNY1</accession>
<comment type="caution">
    <text evidence="1">The sequence shown here is derived from an EMBL/GenBank/DDBJ whole genome shotgun (WGS) entry which is preliminary data.</text>
</comment>
<gene>
    <name evidence="1" type="ORF">LCGC14_3012480</name>
</gene>
<name>A0A0F8ZNY1_9ZZZZ</name>
<proteinExistence type="predicted"/>
<dbReference type="EMBL" id="LAZR01062389">
    <property type="protein sequence ID" value="KKK61621.1"/>
    <property type="molecule type" value="Genomic_DNA"/>
</dbReference>
<feature type="non-terminal residue" evidence="1">
    <location>
        <position position="28"/>
    </location>
</feature>
<organism evidence="1">
    <name type="scientific">marine sediment metagenome</name>
    <dbReference type="NCBI Taxonomy" id="412755"/>
    <lineage>
        <taxon>unclassified sequences</taxon>
        <taxon>metagenomes</taxon>
        <taxon>ecological metagenomes</taxon>
    </lineage>
</organism>
<sequence length="28" mass="3028">MADLPQPILEVDLDDDGGFATDISAFVY</sequence>
<evidence type="ECO:0000313" key="1">
    <source>
        <dbReference type="EMBL" id="KKK61621.1"/>
    </source>
</evidence>
<protein>
    <submittedName>
        <fullName evidence="1">Uncharacterized protein</fullName>
    </submittedName>
</protein>
<dbReference type="AlphaFoldDB" id="A0A0F8ZNY1"/>